<keyword evidence="8 9" id="KW-0472">Membrane</keyword>
<reference evidence="11" key="3">
    <citation type="submission" date="2011-03" db="EMBL/GenBank/DDBJ databases">
        <title>Annotation of Magnaporthe poae ATCC 64411.</title>
        <authorList>
            <person name="Ma L.-J."/>
            <person name="Dead R."/>
            <person name="Young S.K."/>
            <person name="Zeng Q."/>
            <person name="Gargeya S."/>
            <person name="Fitzgerald M."/>
            <person name="Haas B."/>
            <person name="Abouelleil A."/>
            <person name="Alvarado L."/>
            <person name="Arachchi H.M."/>
            <person name="Berlin A."/>
            <person name="Brown A."/>
            <person name="Chapman S.B."/>
            <person name="Chen Z."/>
            <person name="Dunbar C."/>
            <person name="Freedman E."/>
            <person name="Gearin G."/>
            <person name="Gellesch M."/>
            <person name="Goldberg J."/>
            <person name="Griggs A."/>
            <person name="Gujja S."/>
            <person name="Heiman D."/>
            <person name="Howarth C."/>
            <person name="Larson L."/>
            <person name="Lui A."/>
            <person name="MacDonald P.J.P."/>
            <person name="Mehta T."/>
            <person name="Montmayeur A."/>
            <person name="Murphy C."/>
            <person name="Neiman D."/>
            <person name="Pearson M."/>
            <person name="Priest M."/>
            <person name="Roberts A."/>
            <person name="Saif S."/>
            <person name="Shea T."/>
            <person name="Shenoy N."/>
            <person name="Sisk P."/>
            <person name="Stolte C."/>
            <person name="Sykes S."/>
            <person name="Yandava C."/>
            <person name="Wortman J."/>
            <person name="Nusbaum C."/>
            <person name="Birren B."/>
        </authorList>
    </citation>
    <scope>NUCLEOTIDE SEQUENCE</scope>
    <source>
        <strain evidence="11">ATCC 64411</strain>
    </source>
</reference>
<dbReference type="PANTHER" id="PTHR12692:SF0">
    <property type="entry name" value="GH11935P"/>
    <property type="match status" value="1"/>
</dbReference>
<evidence type="ECO:0000256" key="3">
    <source>
        <dbReference type="ARBA" id="ARBA00009561"/>
    </source>
</evidence>
<evidence type="ECO:0000256" key="7">
    <source>
        <dbReference type="ARBA" id="ARBA00022989"/>
    </source>
</evidence>
<reference evidence="11" key="1">
    <citation type="submission" date="2010-05" db="EMBL/GenBank/DDBJ databases">
        <title>The Genome Sequence of Magnaporthe poae strain ATCC 64411.</title>
        <authorList>
            <consortium name="The Broad Institute Genome Sequencing Platform"/>
            <consortium name="Broad Institute Genome Sequencing Center for Infectious Disease"/>
            <person name="Ma L.-J."/>
            <person name="Dead R."/>
            <person name="Young S."/>
            <person name="Zeng Q."/>
            <person name="Koehrsen M."/>
            <person name="Alvarado L."/>
            <person name="Berlin A."/>
            <person name="Chapman S.B."/>
            <person name="Chen Z."/>
            <person name="Freedman E."/>
            <person name="Gellesch M."/>
            <person name="Goldberg J."/>
            <person name="Griggs A."/>
            <person name="Gujja S."/>
            <person name="Heilman E.R."/>
            <person name="Heiman D."/>
            <person name="Hepburn T."/>
            <person name="Howarth C."/>
            <person name="Jen D."/>
            <person name="Larson L."/>
            <person name="Mehta T."/>
            <person name="Neiman D."/>
            <person name="Pearson M."/>
            <person name="Roberts A."/>
            <person name="Saif S."/>
            <person name="Shea T."/>
            <person name="Shenoy N."/>
            <person name="Sisk P."/>
            <person name="Stolte C."/>
            <person name="Sykes S."/>
            <person name="Walk T."/>
            <person name="White J."/>
            <person name="Yandava C."/>
            <person name="Haas B."/>
            <person name="Nusbaum C."/>
            <person name="Birren B."/>
        </authorList>
    </citation>
    <scope>NUCLEOTIDE SEQUENCE</scope>
    <source>
        <strain evidence="11">ATCC 64411</strain>
    </source>
</reference>
<reference evidence="13" key="2">
    <citation type="submission" date="2010-05" db="EMBL/GenBank/DDBJ databases">
        <title>The genome sequence of Magnaporthe poae strain ATCC 64411.</title>
        <authorList>
            <person name="Ma L.-J."/>
            <person name="Dead R."/>
            <person name="Young S."/>
            <person name="Zeng Q."/>
            <person name="Koehrsen M."/>
            <person name="Alvarado L."/>
            <person name="Berlin A."/>
            <person name="Chapman S.B."/>
            <person name="Chen Z."/>
            <person name="Freedman E."/>
            <person name="Gellesch M."/>
            <person name="Goldberg J."/>
            <person name="Griggs A."/>
            <person name="Gujja S."/>
            <person name="Heilman E.R."/>
            <person name="Heiman D."/>
            <person name="Hepburn T."/>
            <person name="Howarth C."/>
            <person name="Jen D."/>
            <person name="Larson L."/>
            <person name="Mehta T."/>
            <person name="Neiman D."/>
            <person name="Pearson M."/>
            <person name="Roberts A."/>
            <person name="Saif S."/>
            <person name="Shea T."/>
            <person name="Shenoy N."/>
            <person name="Sisk P."/>
            <person name="Stolte C."/>
            <person name="Sykes S."/>
            <person name="Walk T."/>
            <person name="White J."/>
            <person name="Yandava C."/>
            <person name="Haas B."/>
            <person name="Nusbaum C."/>
            <person name="Birren B."/>
        </authorList>
    </citation>
    <scope>NUCLEOTIDE SEQUENCE [LARGE SCALE GENOMIC DNA]</scope>
    <source>
        <strain evidence="13">ATCC 64411 / 73-15</strain>
    </source>
</reference>
<dbReference type="InterPro" id="IPR021149">
    <property type="entry name" value="OligosaccharylTrfase_OST3/OST6"/>
</dbReference>
<accession>A0A0C4DS42</accession>
<keyword evidence="11" id="KW-0808">Transferase</keyword>
<evidence type="ECO:0000313" key="11">
    <source>
        <dbReference type="EMBL" id="KLU83664.1"/>
    </source>
</evidence>
<feature type="transmembrane region" description="Helical" evidence="9">
    <location>
        <begin position="180"/>
        <end position="201"/>
    </location>
</feature>
<dbReference type="GO" id="GO:0016740">
    <property type="term" value="F:transferase activity"/>
    <property type="evidence" value="ECO:0007669"/>
    <property type="project" value="UniProtKB-KW"/>
</dbReference>
<dbReference type="Pfam" id="PF04756">
    <property type="entry name" value="OST3_OST6"/>
    <property type="match status" value="1"/>
</dbReference>
<feature type="signal peptide" evidence="10">
    <location>
        <begin position="1"/>
        <end position="19"/>
    </location>
</feature>
<evidence type="ECO:0000256" key="2">
    <source>
        <dbReference type="ARBA" id="ARBA00004477"/>
    </source>
</evidence>
<dbReference type="Gene3D" id="3.40.30.10">
    <property type="entry name" value="Glutaredoxin"/>
    <property type="match status" value="1"/>
</dbReference>
<evidence type="ECO:0000256" key="10">
    <source>
        <dbReference type="SAM" id="SignalP"/>
    </source>
</evidence>
<dbReference type="EMBL" id="ADBL01000664">
    <property type="status" value="NOT_ANNOTATED_CDS"/>
    <property type="molecule type" value="Genomic_DNA"/>
</dbReference>
<dbReference type="GO" id="GO:0018279">
    <property type="term" value="P:protein N-linked glycosylation via asparagine"/>
    <property type="evidence" value="ECO:0007669"/>
    <property type="project" value="TreeGrafter"/>
</dbReference>
<evidence type="ECO:0000256" key="8">
    <source>
        <dbReference type="ARBA" id="ARBA00023136"/>
    </source>
</evidence>
<sequence length="330" mass="36606">MRFLSVLVASLLSAGGALAAKKAVVDRFQDFRTKSQAQNPVKLDDNLYSRLTNSKRDYSAAILLTAMDARYGCQLCREFQPEWDLLARSWLKGDKKGESRLIYATLDFSDGRDTFMSLGLQTAPVLLFFPATTGPHAAASGEPIRYDFNNGPQIAEQVHGWMSRHLPDRPHPPVKRPINWMRWITSTIIVLGGSTAAVLAWPYVVPIITNRNVWAGLTMIAILVFISGHMFNHIRHVPYVSGDGRGGISYFAGGFQNQFGLETQIVAAMYGVLSFAAISLAVKVPRIADVKTQQVAVIAWSGVLIVMYSFLLSVFRMKNQGYPFSLPPFM</sequence>
<comment type="function">
    <text evidence="1">Subunit of the oligosaccharyl transferase (OST) complex that catalyzes the initial transfer of a defined glycan (Glc(3)Man(9)GlcNAc(2) in eukaryotes) from the lipid carrier dolichol-pyrophosphate to an asparagine residue within an Asn-X-Ser/Thr consensus motif in nascent polypeptide chains, the first step in protein N-glycosylation. N-glycosylation occurs cotranslationally and the complex associates with the Sec61 complex at the channel-forming translocon complex that mediates protein translocation across the endoplasmic reticulum (ER). All subunits are required for a maximal enzyme activity.</text>
</comment>
<reference evidence="12" key="4">
    <citation type="journal article" date="2015" name="G3 (Bethesda)">
        <title>Genome sequences of three phytopathogenic species of the Magnaporthaceae family of fungi.</title>
        <authorList>
            <person name="Okagaki L.H."/>
            <person name="Nunes C.C."/>
            <person name="Sailsbery J."/>
            <person name="Clay B."/>
            <person name="Brown D."/>
            <person name="John T."/>
            <person name="Oh Y."/>
            <person name="Young N."/>
            <person name="Fitzgerald M."/>
            <person name="Haas B.J."/>
            <person name="Zeng Q."/>
            <person name="Young S."/>
            <person name="Adiconis X."/>
            <person name="Fan L."/>
            <person name="Levin J.Z."/>
            <person name="Mitchell T.K."/>
            <person name="Okubara P.A."/>
            <person name="Farman M.L."/>
            <person name="Kohn L.M."/>
            <person name="Birren B."/>
            <person name="Ma L.-J."/>
            <person name="Dean R.A."/>
        </authorList>
    </citation>
    <scope>NUCLEOTIDE SEQUENCE</scope>
    <source>
        <strain evidence="12">ATCC 64411 / 73-15</strain>
    </source>
</reference>
<dbReference type="FunFam" id="3.40.30.10:FF:000302">
    <property type="entry name" value="Oligosaccharyl transferase subunit (Gamma), putative"/>
    <property type="match status" value="1"/>
</dbReference>
<keyword evidence="6" id="KW-0256">Endoplasmic reticulum</keyword>
<evidence type="ECO:0000256" key="5">
    <source>
        <dbReference type="ARBA" id="ARBA00022729"/>
    </source>
</evidence>
<dbReference type="OMA" id="VLFGMYS"/>
<comment type="similarity">
    <text evidence="3">Belongs to the OST3/OST6 family.</text>
</comment>
<dbReference type="Proteomes" id="UP000011715">
    <property type="component" value="Unassembled WGS sequence"/>
</dbReference>
<evidence type="ECO:0000256" key="1">
    <source>
        <dbReference type="ARBA" id="ARBA00002791"/>
    </source>
</evidence>
<comment type="subcellular location">
    <subcellularLocation>
        <location evidence="2">Endoplasmic reticulum membrane</location>
        <topology evidence="2">Multi-pass membrane protein</topology>
    </subcellularLocation>
</comment>
<reference evidence="12" key="5">
    <citation type="submission" date="2015-06" db="UniProtKB">
        <authorList>
            <consortium name="EnsemblFungi"/>
        </authorList>
    </citation>
    <scope>IDENTIFICATION</scope>
    <source>
        <strain evidence="12">ATCC 64411</strain>
    </source>
</reference>
<feature type="transmembrane region" description="Helical" evidence="9">
    <location>
        <begin position="213"/>
        <end position="231"/>
    </location>
</feature>
<keyword evidence="13" id="KW-1185">Reference proteome</keyword>
<keyword evidence="7 9" id="KW-1133">Transmembrane helix</keyword>
<dbReference type="GO" id="GO:0008250">
    <property type="term" value="C:oligosaccharyltransferase complex"/>
    <property type="evidence" value="ECO:0007669"/>
    <property type="project" value="TreeGrafter"/>
</dbReference>
<keyword evidence="4 9" id="KW-0812">Transmembrane</keyword>
<dbReference type="EnsemblFungi" id="MAPG_02717T0">
    <property type="protein sequence ID" value="MAPG_02717T0"/>
    <property type="gene ID" value="MAPG_02717"/>
</dbReference>
<dbReference type="OrthoDB" id="67566at2759"/>
<dbReference type="STRING" id="644358.A0A0C4DS42"/>
<feature type="transmembrane region" description="Helical" evidence="9">
    <location>
        <begin position="265"/>
        <end position="283"/>
    </location>
</feature>
<organism evidence="12 13">
    <name type="scientific">Magnaporthiopsis poae (strain ATCC 64411 / 73-15)</name>
    <name type="common">Kentucky bluegrass fungus</name>
    <name type="synonym">Magnaporthe poae</name>
    <dbReference type="NCBI Taxonomy" id="644358"/>
    <lineage>
        <taxon>Eukaryota</taxon>
        <taxon>Fungi</taxon>
        <taxon>Dikarya</taxon>
        <taxon>Ascomycota</taxon>
        <taxon>Pezizomycotina</taxon>
        <taxon>Sordariomycetes</taxon>
        <taxon>Sordariomycetidae</taxon>
        <taxon>Magnaporthales</taxon>
        <taxon>Magnaporthaceae</taxon>
        <taxon>Magnaporthiopsis</taxon>
    </lineage>
</organism>
<evidence type="ECO:0000256" key="4">
    <source>
        <dbReference type="ARBA" id="ARBA00022692"/>
    </source>
</evidence>
<dbReference type="EMBL" id="GL876967">
    <property type="protein sequence ID" value="KLU83664.1"/>
    <property type="molecule type" value="Genomic_DNA"/>
</dbReference>
<name>A0A0C4DS42_MAGP6</name>
<keyword evidence="5 10" id="KW-0732">Signal</keyword>
<evidence type="ECO:0000256" key="9">
    <source>
        <dbReference type="SAM" id="Phobius"/>
    </source>
</evidence>
<dbReference type="PANTHER" id="PTHR12692">
    <property type="entry name" value="DOLICHYL-DIPHOSPHOOLIGOSACCHARIDE--PROTEIN GLYCOSYLTRANSFERASE-RELATED"/>
    <property type="match status" value="1"/>
</dbReference>
<evidence type="ECO:0000256" key="6">
    <source>
        <dbReference type="ARBA" id="ARBA00022824"/>
    </source>
</evidence>
<feature type="chain" id="PRO_5009385350" evidence="10">
    <location>
        <begin position="20"/>
        <end position="330"/>
    </location>
</feature>
<protein>
    <submittedName>
        <fullName evidence="11">Dolichyl-diphosphooligosaccharide-protein glycotransferase</fullName>
    </submittedName>
</protein>
<evidence type="ECO:0000313" key="13">
    <source>
        <dbReference type="Proteomes" id="UP000011715"/>
    </source>
</evidence>
<gene>
    <name evidence="11" type="ORF">MAPG_02717</name>
</gene>
<dbReference type="VEuPathDB" id="FungiDB:MAPG_02717"/>
<dbReference type="AlphaFoldDB" id="A0A0C4DS42"/>
<dbReference type="eggNOG" id="KOG2603">
    <property type="taxonomic scope" value="Eukaryota"/>
</dbReference>
<proteinExistence type="inferred from homology"/>
<feature type="transmembrane region" description="Helical" evidence="9">
    <location>
        <begin position="295"/>
        <end position="315"/>
    </location>
</feature>
<evidence type="ECO:0000313" key="12">
    <source>
        <dbReference type="EnsemblFungi" id="MAPG_02717T0"/>
    </source>
</evidence>